<dbReference type="GO" id="GO:0050043">
    <property type="term" value="F:lactate racemase activity"/>
    <property type="evidence" value="ECO:0007669"/>
    <property type="project" value="InterPro"/>
</dbReference>
<gene>
    <name evidence="2" type="ORF">Pan44_12990</name>
</gene>
<sequence>MQLPRMIRVRQRFDRPIVTDIDREVHQQLAGLNLQHRVRPGQTVAITAGSRGIANIAQITRAIVAHCVELGLRPFIVPAMGSHGGATAEGQREVLAGYGIVEEFVGAPIRASMDTVIVDTTPQGIPVHFDRLAAEADHVIIAGRIKPHTGFVGEIESGLHKMMLIGLGKAVGAAIYHKAIKDFTFQEIILAVADSVIRKCRVLCGVGIVENAYDETALIAAVPPEAFYEREKALLSQARSWLPRLPFPDVDLLIIDQIGKNVSGTGMDTNVVGRKYNDHAPTELDDARVRRIFIRGLTEMTHGNACGIGLAEFTTRRTVAQIDSEITRVNCVTAGHPTAAMLPVVCETDRDAVEDALSTIGLTPPEHARVVHIHDTLHLETVLVSEVYGKEIKSRTHLEALGGPEPMRFDQQGFLVPLS</sequence>
<evidence type="ECO:0000259" key="1">
    <source>
        <dbReference type="Pfam" id="PF09861"/>
    </source>
</evidence>
<protein>
    <recommendedName>
        <fullName evidence="1">LarA-like N-terminal domain-containing protein</fullName>
    </recommendedName>
</protein>
<dbReference type="InParanoid" id="A0A517SAY2"/>
<dbReference type="EMBL" id="CP036271">
    <property type="protein sequence ID" value="QDT53283.1"/>
    <property type="molecule type" value="Genomic_DNA"/>
</dbReference>
<feature type="domain" description="LarA-like N-terminal" evidence="1">
    <location>
        <begin position="22"/>
        <end position="179"/>
    </location>
</feature>
<accession>A0A517SAY2</accession>
<name>A0A517SAY2_9PLAN</name>
<dbReference type="OrthoDB" id="9788398at2"/>
<evidence type="ECO:0000313" key="2">
    <source>
        <dbReference type="EMBL" id="QDT53283.1"/>
    </source>
</evidence>
<dbReference type="Proteomes" id="UP000315700">
    <property type="component" value="Chromosome"/>
</dbReference>
<dbReference type="KEGG" id="ccos:Pan44_12990"/>
<evidence type="ECO:0000313" key="3">
    <source>
        <dbReference type="Proteomes" id="UP000315700"/>
    </source>
</evidence>
<dbReference type="Gene3D" id="3.40.50.11440">
    <property type="match status" value="1"/>
</dbReference>
<keyword evidence="3" id="KW-1185">Reference proteome</keyword>
<organism evidence="2 3">
    <name type="scientific">Caulifigura coniformis</name>
    <dbReference type="NCBI Taxonomy" id="2527983"/>
    <lineage>
        <taxon>Bacteria</taxon>
        <taxon>Pseudomonadati</taxon>
        <taxon>Planctomycetota</taxon>
        <taxon>Planctomycetia</taxon>
        <taxon>Planctomycetales</taxon>
        <taxon>Planctomycetaceae</taxon>
        <taxon>Caulifigura</taxon>
    </lineage>
</organism>
<dbReference type="InterPro" id="IPR018657">
    <property type="entry name" value="LarA-like_N"/>
</dbReference>
<dbReference type="AlphaFoldDB" id="A0A517SAY2"/>
<dbReference type="Pfam" id="PF09861">
    <property type="entry name" value="Lar_N"/>
    <property type="match status" value="1"/>
</dbReference>
<proteinExistence type="predicted"/>
<reference evidence="2 3" key="1">
    <citation type="submission" date="2019-02" db="EMBL/GenBank/DDBJ databases">
        <title>Deep-cultivation of Planctomycetes and their phenomic and genomic characterization uncovers novel biology.</title>
        <authorList>
            <person name="Wiegand S."/>
            <person name="Jogler M."/>
            <person name="Boedeker C."/>
            <person name="Pinto D."/>
            <person name="Vollmers J."/>
            <person name="Rivas-Marin E."/>
            <person name="Kohn T."/>
            <person name="Peeters S.H."/>
            <person name="Heuer A."/>
            <person name="Rast P."/>
            <person name="Oberbeckmann S."/>
            <person name="Bunk B."/>
            <person name="Jeske O."/>
            <person name="Meyerdierks A."/>
            <person name="Storesund J.E."/>
            <person name="Kallscheuer N."/>
            <person name="Luecker S."/>
            <person name="Lage O.M."/>
            <person name="Pohl T."/>
            <person name="Merkel B.J."/>
            <person name="Hornburger P."/>
            <person name="Mueller R.-W."/>
            <person name="Bruemmer F."/>
            <person name="Labrenz M."/>
            <person name="Spormann A.M."/>
            <person name="Op den Camp H."/>
            <person name="Overmann J."/>
            <person name="Amann R."/>
            <person name="Jetten M.S.M."/>
            <person name="Mascher T."/>
            <person name="Medema M.H."/>
            <person name="Devos D.P."/>
            <person name="Kaster A.-K."/>
            <person name="Ovreas L."/>
            <person name="Rohde M."/>
            <person name="Galperin M.Y."/>
            <person name="Jogler C."/>
        </authorList>
    </citation>
    <scope>NUCLEOTIDE SEQUENCE [LARGE SCALE GENOMIC DNA]</scope>
    <source>
        <strain evidence="2 3">Pan44</strain>
    </source>
</reference>